<feature type="compositionally biased region" description="Acidic residues" evidence="1">
    <location>
        <begin position="733"/>
        <end position="746"/>
    </location>
</feature>
<feature type="compositionally biased region" description="Low complexity" evidence="1">
    <location>
        <begin position="414"/>
        <end position="433"/>
    </location>
</feature>
<evidence type="ECO:0000256" key="2">
    <source>
        <dbReference type="SAM" id="Phobius"/>
    </source>
</evidence>
<keyword evidence="2" id="KW-0812">Transmembrane</keyword>
<feature type="region of interest" description="Disordered" evidence="1">
    <location>
        <begin position="123"/>
        <end position="148"/>
    </location>
</feature>
<gene>
    <name evidence="3" type="ORF">EHS25_004278</name>
</gene>
<feature type="compositionally biased region" description="Pro residues" evidence="1">
    <location>
        <begin position="660"/>
        <end position="669"/>
    </location>
</feature>
<feature type="compositionally biased region" description="Low complexity" evidence="1">
    <location>
        <begin position="447"/>
        <end position="458"/>
    </location>
</feature>
<feature type="compositionally biased region" description="Gly residues" evidence="1">
    <location>
        <begin position="10"/>
        <end position="19"/>
    </location>
</feature>
<proteinExistence type="predicted"/>
<feature type="region of interest" description="Disordered" evidence="1">
    <location>
        <begin position="352"/>
        <end position="464"/>
    </location>
</feature>
<evidence type="ECO:0000256" key="1">
    <source>
        <dbReference type="SAM" id="MobiDB-lite"/>
    </source>
</evidence>
<name>A0A427YTZ1_9TREE</name>
<keyword evidence="2" id="KW-0472">Membrane</keyword>
<feature type="compositionally biased region" description="Basic and acidic residues" evidence="1">
    <location>
        <begin position="643"/>
        <end position="657"/>
    </location>
</feature>
<dbReference type="OrthoDB" id="2575575at2759"/>
<feature type="compositionally biased region" description="Pro residues" evidence="1">
    <location>
        <begin position="434"/>
        <end position="446"/>
    </location>
</feature>
<evidence type="ECO:0000313" key="4">
    <source>
        <dbReference type="Proteomes" id="UP000279259"/>
    </source>
</evidence>
<feature type="compositionally biased region" description="Polar residues" evidence="1">
    <location>
        <begin position="385"/>
        <end position="409"/>
    </location>
</feature>
<feature type="compositionally biased region" description="Low complexity" evidence="1">
    <location>
        <begin position="670"/>
        <end position="679"/>
    </location>
</feature>
<keyword evidence="2" id="KW-1133">Transmembrane helix</keyword>
<feature type="region of interest" description="Disordered" evidence="1">
    <location>
        <begin position="476"/>
        <end position="515"/>
    </location>
</feature>
<evidence type="ECO:0000313" key="3">
    <source>
        <dbReference type="EMBL" id="RSH94475.1"/>
    </source>
</evidence>
<feature type="compositionally biased region" description="Acidic residues" evidence="1">
    <location>
        <begin position="365"/>
        <end position="375"/>
    </location>
</feature>
<organism evidence="3 4">
    <name type="scientific">Saitozyma podzolica</name>
    <dbReference type="NCBI Taxonomy" id="1890683"/>
    <lineage>
        <taxon>Eukaryota</taxon>
        <taxon>Fungi</taxon>
        <taxon>Dikarya</taxon>
        <taxon>Basidiomycota</taxon>
        <taxon>Agaricomycotina</taxon>
        <taxon>Tremellomycetes</taxon>
        <taxon>Tremellales</taxon>
        <taxon>Trimorphomycetaceae</taxon>
        <taxon>Saitozyma</taxon>
    </lineage>
</organism>
<dbReference type="AlphaFoldDB" id="A0A427YTZ1"/>
<keyword evidence="4" id="KW-1185">Reference proteome</keyword>
<feature type="compositionally biased region" description="Basic and acidic residues" evidence="1">
    <location>
        <begin position="595"/>
        <end position="607"/>
    </location>
</feature>
<reference evidence="3 4" key="1">
    <citation type="submission" date="2018-11" db="EMBL/GenBank/DDBJ databases">
        <title>Genome sequence of Saitozyma podzolica DSM 27192.</title>
        <authorList>
            <person name="Aliyu H."/>
            <person name="Gorte O."/>
            <person name="Ochsenreither K."/>
        </authorList>
    </citation>
    <scope>NUCLEOTIDE SEQUENCE [LARGE SCALE GENOMIC DNA]</scope>
    <source>
        <strain evidence="3 4">DSM 27192</strain>
    </source>
</reference>
<sequence>MRRRRPSGQTGPGDPGGEGVENENESERVRAKQVAEGMVWEQGEAGPSDYATRRSAWTRAVQARRGEEADAGGMLEEKQDDDDGIDEPAVIPRSYGRTGRAHLLSTSVSPLLLPFLPSAFAAPPRPRQPRYDPAFTSPVQYTPEERQRKRIKYPDAVNTPSLVPTSILIVEETSLPYVLTQGDDGKWRKDERGWLMYGRQGKHAAASSASTATQVDAASSTDSLTTASATPTWAVAEALPTGWGQTSNRTEFYKVPLIAVASVILALSIVAGIIFVVFHRRKTQRRAKRRAERLRRKALAAAGLTEDDINGSAAQAVLDEKMDELTRLYRAKQKKKGSSTLVRKKIRKWNQGLRQRKGKGREAVDDVDEGIEVVGEEEKPVEPGSTSPNLGRTSTRSSQSPSVRGSTSSDEQRQTSPEQTSSTEDTSQSSQSPNIPPRPGSAPPPEAQAEQAEAGSAPYFPPAYRPASVRSFVLDRAGAGAGAGPSRSARSEDDEDHSSAPTATEKVRAPGYYPAPVNEESELALAVASRSDGKARMQVDFEEEGRAEHIRHIATDDKRILEQMRLGSSAPLAPPNGSTANGADGASAPPSAPHIEVDEAGFERLALEEAGPSDPPGPVREFEFDHLPVPPPPRLLQRSMRTFSDKKEQHVTDERHLLPSAPPSVPPSADPYVPSAPSAPSAPPMDIDDDDHIAASTPVPSAPSFDQHDSAPDETSGRAPASSAPDMEHDDGLAEVEDEVEAEEFEPLAGAGRGTSRSLDGNGVVFLPKYEP</sequence>
<dbReference type="EMBL" id="RSCD01000002">
    <property type="protein sequence ID" value="RSH94475.1"/>
    <property type="molecule type" value="Genomic_DNA"/>
</dbReference>
<accession>A0A427YTZ1</accession>
<feature type="region of interest" description="Disordered" evidence="1">
    <location>
        <begin position="1"/>
        <end position="86"/>
    </location>
</feature>
<dbReference type="Proteomes" id="UP000279259">
    <property type="component" value="Unassembled WGS sequence"/>
</dbReference>
<feature type="region of interest" description="Disordered" evidence="1">
    <location>
        <begin position="568"/>
        <end position="772"/>
    </location>
</feature>
<comment type="caution">
    <text evidence="3">The sequence shown here is derived from an EMBL/GenBank/DDBJ whole genome shotgun (WGS) entry which is preliminary data.</text>
</comment>
<feature type="transmembrane region" description="Helical" evidence="2">
    <location>
        <begin position="255"/>
        <end position="278"/>
    </location>
</feature>
<protein>
    <submittedName>
        <fullName evidence="3">Uncharacterized protein</fullName>
    </submittedName>
</protein>